<evidence type="ECO:0000256" key="5">
    <source>
        <dbReference type="ARBA" id="ARBA00022927"/>
    </source>
</evidence>
<name>A0AB35ME86_9MICO</name>
<feature type="transmembrane region" description="Helical" evidence="9">
    <location>
        <begin position="143"/>
        <end position="162"/>
    </location>
</feature>
<dbReference type="EMBL" id="JAUHQB010000001">
    <property type="protein sequence ID" value="MDN4482075.1"/>
    <property type="molecule type" value="Genomic_DNA"/>
</dbReference>
<evidence type="ECO:0000256" key="3">
    <source>
        <dbReference type="ARBA" id="ARBA00022475"/>
    </source>
</evidence>
<keyword evidence="3 9" id="KW-1003">Cell membrane</keyword>
<dbReference type="GO" id="GO:0005886">
    <property type="term" value="C:plasma membrane"/>
    <property type="evidence" value="ECO:0007669"/>
    <property type="project" value="UniProtKB-SubCell"/>
</dbReference>
<dbReference type="AlphaFoldDB" id="A0AB35ME86"/>
<dbReference type="PRINTS" id="PR01755">
    <property type="entry name" value="SECFTRNLCASE"/>
</dbReference>
<sequence length="362" mass="38657">MKLNLAQWGNSLHSGEKVYPIVPQRKRWFAVSAVLIAASIALLLIKGLNPGIDFSGGTEFRVTDAPNPDTAIAQEVVDAAGVEGTARITVLGENDVRVQIGVVESETARELTTELADAYEVEAEAVSFTQIGPTWGAEVGKKAVQGLVIFLILVTVVMSLYFRAWRMAAAALIALAHDLIITVGVYALVGFEVTPASVIGFLTILGYSLYDTVVVFDKVRENTANLTSQHRYTYDELANLALNQTLVRSINTSVVALLPVSAILFIGAFVLGAGTLQDIALALFVGMAVGTYSSIFVATPAEVALRDSEEKIKEHTRKVLAMRESGSSDVTIAEDGSVRVGAVDKGAHQGSAAQPRRKNRKA</sequence>
<dbReference type="RefSeq" id="WP_301159313.1">
    <property type="nucleotide sequence ID" value="NZ_JAUHQB010000001.1"/>
</dbReference>
<keyword evidence="8 9" id="KW-0472">Membrane</keyword>
<feature type="transmembrane region" description="Helical" evidence="9">
    <location>
        <begin position="254"/>
        <end position="273"/>
    </location>
</feature>
<organism evidence="11 12">
    <name type="scientific">Demequina lignilytica</name>
    <dbReference type="NCBI Taxonomy" id="3051663"/>
    <lineage>
        <taxon>Bacteria</taxon>
        <taxon>Bacillati</taxon>
        <taxon>Actinomycetota</taxon>
        <taxon>Actinomycetes</taxon>
        <taxon>Micrococcales</taxon>
        <taxon>Demequinaceae</taxon>
        <taxon>Demequina</taxon>
    </lineage>
</organism>
<evidence type="ECO:0000256" key="6">
    <source>
        <dbReference type="ARBA" id="ARBA00022989"/>
    </source>
</evidence>
<proteinExistence type="inferred from homology"/>
<gene>
    <name evidence="9 11" type="primary">secF</name>
    <name evidence="11" type="ORF">QQ002_00790</name>
</gene>
<evidence type="ECO:0000313" key="12">
    <source>
        <dbReference type="Proteomes" id="UP001172756"/>
    </source>
</evidence>
<keyword evidence="4 9" id="KW-0812">Transmembrane</keyword>
<dbReference type="GO" id="GO:0015450">
    <property type="term" value="F:protein-transporting ATPase activity"/>
    <property type="evidence" value="ECO:0007669"/>
    <property type="project" value="InterPro"/>
</dbReference>
<keyword evidence="6 9" id="KW-1133">Transmembrane helix</keyword>
<comment type="subunit">
    <text evidence="9">Forms a complex with SecD. Part of the essential Sec protein translocation apparatus which comprises SecA, SecYEG and auxiliary proteins SecDF. Other proteins may also be involved.</text>
</comment>
<dbReference type="GO" id="GO:0065002">
    <property type="term" value="P:intracellular protein transmembrane transport"/>
    <property type="evidence" value="ECO:0007669"/>
    <property type="project" value="UniProtKB-UniRule"/>
</dbReference>
<evidence type="ECO:0000256" key="4">
    <source>
        <dbReference type="ARBA" id="ARBA00022692"/>
    </source>
</evidence>
<dbReference type="InterPro" id="IPR022813">
    <property type="entry name" value="SecD/SecF_arch_bac"/>
</dbReference>
<dbReference type="Gene3D" id="1.20.1640.10">
    <property type="entry name" value="Multidrug efflux transporter AcrB transmembrane domain"/>
    <property type="match status" value="1"/>
</dbReference>
<reference evidence="11 12" key="1">
    <citation type="submission" date="2023-06" db="EMBL/GenBank/DDBJ databases">
        <title>SYSU T0a273.</title>
        <authorList>
            <person name="Gao L."/>
            <person name="Fang B.-Z."/>
            <person name="Li W.-J."/>
        </authorList>
    </citation>
    <scope>NUCLEOTIDE SEQUENCE [LARGE SCALE GENOMIC DNA]</scope>
    <source>
        <strain evidence="11 12">SYSU T0a273</strain>
    </source>
</reference>
<keyword evidence="7 9" id="KW-0811">Translocation</keyword>
<dbReference type="PANTHER" id="PTHR30081:SF8">
    <property type="entry name" value="PROTEIN TRANSLOCASE SUBUNIT SECF"/>
    <property type="match status" value="1"/>
</dbReference>
<protein>
    <recommendedName>
        <fullName evidence="9">Protein-export membrane protein SecF</fullName>
    </recommendedName>
</protein>
<dbReference type="NCBIfam" id="TIGR00916">
    <property type="entry name" value="2A0604s01"/>
    <property type="match status" value="1"/>
</dbReference>
<keyword evidence="5 9" id="KW-0653">Protein transport</keyword>
<evidence type="ECO:0000256" key="9">
    <source>
        <dbReference type="HAMAP-Rule" id="MF_01464"/>
    </source>
</evidence>
<feature type="domain" description="Protein export membrane protein SecD/SecF C-terminal" evidence="10">
    <location>
        <begin position="115"/>
        <end position="303"/>
    </location>
</feature>
<dbReference type="InterPro" id="IPR022645">
    <property type="entry name" value="SecD/SecF_bac"/>
</dbReference>
<dbReference type="PANTHER" id="PTHR30081">
    <property type="entry name" value="PROTEIN-EXPORT MEMBRANE PROTEIN SEC"/>
    <property type="match status" value="1"/>
</dbReference>
<dbReference type="Proteomes" id="UP001172756">
    <property type="component" value="Unassembled WGS sequence"/>
</dbReference>
<feature type="transmembrane region" description="Helical" evidence="9">
    <location>
        <begin position="279"/>
        <end position="305"/>
    </location>
</feature>
<dbReference type="HAMAP" id="MF_01464_B">
    <property type="entry name" value="SecF_B"/>
    <property type="match status" value="1"/>
</dbReference>
<comment type="caution">
    <text evidence="11">The sequence shown here is derived from an EMBL/GenBank/DDBJ whole genome shotgun (WGS) entry which is preliminary data.</text>
</comment>
<evidence type="ECO:0000256" key="2">
    <source>
        <dbReference type="ARBA" id="ARBA00022448"/>
    </source>
</evidence>
<dbReference type="GO" id="GO:0043952">
    <property type="term" value="P:protein transport by the Sec complex"/>
    <property type="evidence" value="ECO:0007669"/>
    <property type="project" value="UniProtKB-UniRule"/>
</dbReference>
<evidence type="ECO:0000256" key="7">
    <source>
        <dbReference type="ARBA" id="ARBA00023010"/>
    </source>
</evidence>
<dbReference type="Pfam" id="PF02355">
    <property type="entry name" value="SecD_SecF_C"/>
    <property type="match status" value="1"/>
</dbReference>
<dbReference type="InterPro" id="IPR055344">
    <property type="entry name" value="SecD_SecF_C_bact"/>
</dbReference>
<evidence type="ECO:0000256" key="1">
    <source>
        <dbReference type="ARBA" id="ARBA00004651"/>
    </source>
</evidence>
<dbReference type="Pfam" id="PF07549">
    <property type="entry name" value="Sec_GG"/>
    <property type="match status" value="1"/>
</dbReference>
<dbReference type="NCBIfam" id="TIGR00966">
    <property type="entry name" value="transloc_SecF"/>
    <property type="match status" value="1"/>
</dbReference>
<evidence type="ECO:0000313" key="11">
    <source>
        <dbReference type="EMBL" id="MDN4482075.1"/>
    </source>
</evidence>
<comment type="subcellular location">
    <subcellularLocation>
        <location evidence="1 9">Cell membrane</location>
        <topology evidence="1 9">Multi-pass membrane protein</topology>
    </subcellularLocation>
</comment>
<keyword evidence="2 9" id="KW-0813">Transport</keyword>
<feature type="transmembrane region" description="Helical" evidence="9">
    <location>
        <begin position="195"/>
        <end position="216"/>
    </location>
</feature>
<comment type="similarity">
    <text evidence="9">Belongs to the SecD/SecF family. SecF subfamily.</text>
</comment>
<dbReference type="InterPro" id="IPR005665">
    <property type="entry name" value="SecF_bac"/>
</dbReference>
<evidence type="ECO:0000256" key="8">
    <source>
        <dbReference type="ARBA" id="ARBA00023136"/>
    </source>
</evidence>
<dbReference type="SUPFAM" id="SSF82866">
    <property type="entry name" value="Multidrug efflux transporter AcrB transmembrane domain"/>
    <property type="match status" value="1"/>
</dbReference>
<comment type="function">
    <text evidence="9">Part of the Sec protein translocase complex. Interacts with the SecYEG preprotein conducting channel. SecDF uses the proton motive force (PMF) to complete protein translocation after the ATP-dependent function of SecA.</text>
</comment>
<dbReference type="GO" id="GO:0006605">
    <property type="term" value="P:protein targeting"/>
    <property type="evidence" value="ECO:0007669"/>
    <property type="project" value="UniProtKB-UniRule"/>
</dbReference>
<feature type="transmembrane region" description="Helical" evidence="9">
    <location>
        <begin position="28"/>
        <end position="45"/>
    </location>
</feature>
<accession>A0AB35ME86</accession>
<dbReference type="InterPro" id="IPR022646">
    <property type="entry name" value="SecD/SecF_CS"/>
</dbReference>
<feature type="transmembrane region" description="Helical" evidence="9">
    <location>
        <begin position="169"/>
        <end position="189"/>
    </location>
</feature>
<dbReference type="InterPro" id="IPR048634">
    <property type="entry name" value="SecD_SecF_C"/>
</dbReference>
<evidence type="ECO:0000259" key="10">
    <source>
        <dbReference type="Pfam" id="PF02355"/>
    </source>
</evidence>